<sequence>MDNSKNTKWIVLDDKDNKITESNNKDEVLKDIELFALLKTQYGVRLIKS</sequence>
<proteinExistence type="predicted"/>
<organism evidence="1">
    <name type="scientific">marine sediment metagenome</name>
    <dbReference type="NCBI Taxonomy" id="412755"/>
    <lineage>
        <taxon>unclassified sequences</taxon>
        <taxon>metagenomes</taxon>
        <taxon>ecological metagenomes</taxon>
    </lineage>
</organism>
<comment type="caution">
    <text evidence="1">The sequence shown here is derived from an EMBL/GenBank/DDBJ whole genome shotgun (WGS) entry which is preliminary data.</text>
</comment>
<protein>
    <submittedName>
        <fullName evidence="1">Uncharacterized protein</fullName>
    </submittedName>
</protein>
<dbReference type="EMBL" id="BARW01022849">
    <property type="protein sequence ID" value="GAI89308.1"/>
    <property type="molecule type" value="Genomic_DNA"/>
</dbReference>
<gene>
    <name evidence="1" type="ORF">S12H4_38028</name>
</gene>
<reference evidence="1" key="1">
    <citation type="journal article" date="2014" name="Front. Microbiol.">
        <title>High frequency of phylogenetically diverse reductive dehalogenase-homologous genes in deep subseafloor sedimentary metagenomes.</title>
        <authorList>
            <person name="Kawai M."/>
            <person name="Futagami T."/>
            <person name="Toyoda A."/>
            <person name="Takaki Y."/>
            <person name="Nishi S."/>
            <person name="Hori S."/>
            <person name="Arai W."/>
            <person name="Tsubouchi T."/>
            <person name="Morono Y."/>
            <person name="Uchiyama I."/>
            <person name="Ito T."/>
            <person name="Fujiyama A."/>
            <person name="Inagaki F."/>
            <person name="Takami H."/>
        </authorList>
    </citation>
    <scope>NUCLEOTIDE SEQUENCE</scope>
    <source>
        <strain evidence="1">Expedition CK06-06</strain>
    </source>
</reference>
<accession>X1S8N0</accession>
<name>X1S8N0_9ZZZZ</name>
<evidence type="ECO:0000313" key="1">
    <source>
        <dbReference type="EMBL" id="GAI89308.1"/>
    </source>
</evidence>
<dbReference type="AlphaFoldDB" id="X1S8N0"/>